<name>A0A437SY54_9LACO</name>
<keyword evidence="1" id="KW-0472">Membrane</keyword>
<evidence type="ECO:0000313" key="3">
    <source>
        <dbReference type="Proteomes" id="UP000288291"/>
    </source>
</evidence>
<keyword evidence="3" id="KW-1185">Reference proteome</keyword>
<dbReference type="InterPro" id="IPR010026">
    <property type="entry name" value="Phage_holin_LL-H"/>
</dbReference>
<evidence type="ECO:0000256" key="1">
    <source>
        <dbReference type="SAM" id="Phobius"/>
    </source>
</evidence>
<proteinExistence type="predicted"/>
<evidence type="ECO:0000313" key="2">
    <source>
        <dbReference type="EMBL" id="RVU71859.1"/>
    </source>
</evidence>
<dbReference type="NCBIfam" id="TIGR01673">
    <property type="entry name" value="holin_LLH"/>
    <property type="match status" value="1"/>
</dbReference>
<comment type="caution">
    <text evidence="2">The sequence shown here is derived from an EMBL/GenBank/DDBJ whole genome shotgun (WGS) entry which is preliminary data.</text>
</comment>
<sequence length="140" mass="14902">MTIKDWIYLGITVASYLIAIIAGVYAKDKAKINRATRAGQALDVLGKLATNAVHEAEYIGGSGKEKREFASEIITQGLAWFGIKNVTPNAVNGAIEKAVNAMNIANDTVTDTSTPEIAKDVPNSEIVQPTEPIKDVTSNA</sequence>
<keyword evidence="1" id="KW-0812">Transmembrane</keyword>
<organism evidence="2 3">
    <name type="scientific">Lactobacillus xujianguonis</name>
    <dbReference type="NCBI Taxonomy" id="2495899"/>
    <lineage>
        <taxon>Bacteria</taxon>
        <taxon>Bacillati</taxon>
        <taxon>Bacillota</taxon>
        <taxon>Bacilli</taxon>
        <taxon>Lactobacillales</taxon>
        <taxon>Lactobacillaceae</taxon>
        <taxon>Lactobacillus</taxon>
    </lineage>
</organism>
<accession>A0A437SY54</accession>
<dbReference type="Proteomes" id="UP000288291">
    <property type="component" value="Unassembled WGS sequence"/>
</dbReference>
<keyword evidence="1" id="KW-1133">Transmembrane helix</keyword>
<protein>
    <submittedName>
        <fullName evidence="2">Phage holin</fullName>
    </submittedName>
</protein>
<reference evidence="2 3" key="1">
    <citation type="submission" date="2018-12" db="EMBL/GenBank/DDBJ databases">
        <authorList>
            <person name="Meng J."/>
        </authorList>
    </citation>
    <scope>NUCLEOTIDE SEQUENCE [LARGE SCALE GENOMIC DNA]</scope>
    <source>
        <strain evidence="2 3">HT111-2</strain>
    </source>
</reference>
<dbReference type="EMBL" id="RXIA01000001">
    <property type="protein sequence ID" value="RVU71859.1"/>
    <property type="molecule type" value="Genomic_DNA"/>
</dbReference>
<dbReference type="AlphaFoldDB" id="A0A437SY54"/>
<dbReference type="Pfam" id="PF09682">
    <property type="entry name" value="Phage_holin_6_1"/>
    <property type="match status" value="1"/>
</dbReference>
<gene>
    <name evidence="2" type="ORF">EJK17_00370</name>
</gene>
<feature type="transmembrane region" description="Helical" evidence="1">
    <location>
        <begin position="6"/>
        <end position="26"/>
    </location>
</feature>